<dbReference type="PATRIC" id="fig|1280950.3.peg.97"/>
<organism evidence="2 3">
    <name type="scientific">Hyphomonas johnsonii MHS-2</name>
    <dbReference type="NCBI Taxonomy" id="1280950"/>
    <lineage>
        <taxon>Bacteria</taxon>
        <taxon>Pseudomonadati</taxon>
        <taxon>Pseudomonadota</taxon>
        <taxon>Alphaproteobacteria</taxon>
        <taxon>Hyphomonadales</taxon>
        <taxon>Hyphomonadaceae</taxon>
        <taxon>Hyphomonas</taxon>
    </lineage>
</organism>
<sequence length="400" mass="44197">MFRNGEGATRRRAGDRAGELRALPSACFDIKGTHMSKWTKDRIKDLNRVNLEDVSDGGLLLTREDLNAGSLVLEELDDELRRRGYGDDADFSDVKDQYFNFPPNRRRFPGPAQYNYQRAKYLVAKYAIPASWVFAIPVIGPLNNNEGWAMAVFMFPLFAWILVMFVFGWINFGGPPKIVSCLRPFDDRKLSVPLKRFLRKYLGFRAHTYTLADKGIKANTAMSIGSVLSPFVGIISVLLGGALAAGALFLAMVSPWIRQSLRVLKLGAPSAFVHVDKQLEKSVVRSAQQTFSGGTPFNIKCPHNGWRPCVQYLAHKSDVIVIDLSNIGPSVGWELGYIKARDLLGKCVFVCQQGREVSKSALAQLGLGNPVVYAYSAKGLLDQADDAEASFQQAVVAAAR</sequence>
<dbReference type="AlphaFoldDB" id="A0A059FT02"/>
<name>A0A059FT02_9PROT</name>
<dbReference type="eggNOG" id="ENOG5031948">
    <property type="taxonomic scope" value="Bacteria"/>
</dbReference>
<keyword evidence="1" id="KW-1133">Transmembrane helix</keyword>
<dbReference type="STRING" id="1280950.HJO_00470"/>
<reference evidence="2 3" key="1">
    <citation type="journal article" date="2014" name="Antonie Van Leeuwenhoek">
        <title>Hyphomonas beringensis sp. nov. and Hyphomonas chukchiensis sp. nov., isolated from surface seawater of the Bering Sea and Chukchi Sea.</title>
        <authorList>
            <person name="Li C."/>
            <person name="Lai Q."/>
            <person name="Li G."/>
            <person name="Dong C."/>
            <person name="Wang J."/>
            <person name="Liao Y."/>
            <person name="Shao Z."/>
        </authorList>
    </citation>
    <scope>NUCLEOTIDE SEQUENCE [LARGE SCALE GENOMIC DNA]</scope>
    <source>
        <strain evidence="2 3">MHS-2</strain>
    </source>
</reference>
<feature type="transmembrane region" description="Helical" evidence="1">
    <location>
        <begin position="123"/>
        <end position="142"/>
    </location>
</feature>
<feature type="transmembrane region" description="Helical" evidence="1">
    <location>
        <begin position="231"/>
        <end position="257"/>
    </location>
</feature>
<comment type="caution">
    <text evidence="2">The sequence shown here is derived from an EMBL/GenBank/DDBJ whole genome shotgun (WGS) entry which is preliminary data.</text>
</comment>
<keyword evidence="3" id="KW-1185">Reference proteome</keyword>
<keyword evidence="1" id="KW-0812">Transmembrane</keyword>
<dbReference type="EMBL" id="ARYK01000001">
    <property type="protein sequence ID" value="KCZ93804.1"/>
    <property type="molecule type" value="Genomic_DNA"/>
</dbReference>
<gene>
    <name evidence="2" type="ORF">HJO_00470</name>
</gene>
<evidence type="ECO:0000313" key="2">
    <source>
        <dbReference type="EMBL" id="KCZ93804.1"/>
    </source>
</evidence>
<accession>A0A059FT02</accession>
<evidence type="ECO:0000313" key="3">
    <source>
        <dbReference type="Proteomes" id="UP000025171"/>
    </source>
</evidence>
<feature type="transmembrane region" description="Helical" evidence="1">
    <location>
        <begin position="148"/>
        <end position="170"/>
    </location>
</feature>
<protein>
    <submittedName>
        <fullName evidence="2">Uncharacterized protein</fullName>
    </submittedName>
</protein>
<dbReference type="Proteomes" id="UP000025171">
    <property type="component" value="Unassembled WGS sequence"/>
</dbReference>
<keyword evidence="1" id="KW-0472">Membrane</keyword>
<proteinExistence type="predicted"/>
<evidence type="ECO:0000256" key="1">
    <source>
        <dbReference type="SAM" id="Phobius"/>
    </source>
</evidence>